<protein>
    <submittedName>
        <fullName evidence="2">Uncharacterized protein</fullName>
    </submittedName>
</protein>
<dbReference type="Proteomes" id="UP001229651">
    <property type="component" value="Unassembled WGS sequence"/>
</dbReference>
<feature type="compositionally biased region" description="Polar residues" evidence="1">
    <location>
        <begin position="162"/>
        <end position="171"/>
    </location>
</feature>
<proteinExistence type="predicted"/>
<feature type="region of interest" description="Disordered" evidence="1">
    <location>
        <begin position="1"/>
        <end position="24"/>
    </location>
</feature>
<name>A0ABU0EM44_9PSEU</name>
<sequence length="190" mass="21612">MIAPLVVGRHQLQEQPVEPGPRRGLQRGRLLLRRHPGHGTVIHLVVRVLPRHLEPALPQPRGHRRDLRTLRRGDPRREARHVLPRGTRRRQRTDPDRLPVVHDHPLQVGDIRVVVRASSGPVRRARRAPRPAARQAPPSTPEQRRHDDPPPALRRHGRSSRSDNSCASTATAKPGRMDELNVQPQGRYRG</sequence>
<comment type="caution">
    <text evidence="2">The sequence shown here is derived from an EMBL/GenBank/DDBJ whole genome shotgun (WGS) entry which is preliminary data.</text>
</comment>
<dbReference type="EMBL" id="JAUSUT010000001">
    <property type="protein sequence ID" value="MDQ0376116.1"/>
    <property type="molecule type" value="Genomic_DNA"/>
</dbReference>
<feature type="region of interest" description="Disordered" evidence="1">
    <location>
        <begin position="55"/>
        <end position="104"/>
    </location>
</feature>
<accession>A0ABU0EM44</accession>
<feature type="region of interest" description="Disordered" evidence="1">
    <location>
        <begin position="117"/>
        <end position="190"/>
    </location>
</feature>
<feature type="compositionally biased region" description="Basic and acidic residues" evidence="1">
    <location>
        <begin position="67"/>
        <end position="81"/>
    </location>
</feature>
<reference evidence="2 3" key="1">
    <citation type="submission" date="2023-07" db="EMBL/GenBank/DDBJ databases">
        <title>Sequencing the genomes of 1000 actinobacteria strains.</title>
        <authorList>
            <person name="Klenk H.-P."/>
        </authorList>
    </citation>
    <scope>NUCLEOTIDE SEQUENCE [LARGE SCALE GENOMIC DNA]</scope>
    <source>
        <strain evidence="2 3">DSM 45805</strain>
    </source>
</reference>
<evidence type="ECO:0000256" key="1">
    <source>
        <dbReference type="SAM" id="MobiDB-lite"/>
    </source>
</evidence>
<evidence type="ECO:0000313" key="2">
    <source>
        <dbReference type="EMBL" id="MDQ0376116.1"/>
    </source>
</evidence>
<feature type="compositionally biased region" description="Basic residues" evidence="1">
    <location>
        <begin position="82"/>
        <end position="91"/>
    </location>
</feature>
<keyword evidence="3" id="KW-1185">Reference proteome</keyword>
<feature type="compositionally biased region" description="Basic and acidic residues" evidence="1">
    <location>
        <begin position="92"/>
        <end position="104"/>
    </location>
</feature>
<gene>
    <name evidence="2" type="ORF">FB470_000110</name>
</gene>
<organism evidence="2 3">
    <name type="scientific">Amycolatopsis thermophila</name>
    <dbReference type="NCBI Taxonomy" id="206084"/>
    <lineage>
        <taxon>Bacteria</taxon>
        <taxon>Bacillati</taxon>
        <taxon>Actinomycetota</taxon>
        <taxon>Actinomycetes</taxon>
        <taxon>Pseudonocardiales</taxon>
        <taxon>Pseudonocardiaceae</taxon>
        <taxon>Amycolatopsis</taxon>
    </lineage>
</organism>
<evidence type="ECO:0000313" key="3">
    <source>
        <dbReference type="Proteomes" id="UP001229651"/>
    </source>
</evidence>